<dbReference type="InterPro" id="IPR003152">
    <property type="entry name" value="FATC_dom"/>
</dbReference>
<comment type="subcellular location">
    <subcellularLocation>
        <location evidence="1">Nucleus</location>
        <location evidence="1">Nucleolus</location>
    </subcellularLocation>
</comment>
<dbReference type="SMART" id="SM01344">
    <property type="entry name" value="NUC194"/>
    <property type="match status" value="1"/>
</dbReference>
<dbReference type="GO" id="GO:0005634">
    <property type="term" value="C:nucleus"/>
    <property type="evidence" value="ECO:0000318"/>
    <property type="project" value="GO_Central"/>
</dbReference>
<dbReference type="Pfam" id="PF19704">
    <property type="entry name" value="DNAPKcs_CC5"/>
    <property type="match status" value="1"/>
</dbReference>
<evidence type="ECO:0000259" key="17">
    <source>
        <dbReference type="PROSITE" id="PS51190"/>
    </source>
</evidence>
<dbReference type="InterPro" id="IPR050517">
    <property type="entry name" value="DDR_Repair_Kinase"/>
</dbReference>
<dbReference type="CTD" id="6750836"/>
<evidence type="ECO:0000256" key="9">
    <source>
        <dbReference type="ARBA" id="ARBA00022763"/>
    </source>
</evidence>
<evidence type="ECO:0000256" key="14">
    <source>
        <dbReference type="SAM" id="MobiDB-lite"/>
    </source>
</evidence>
<feature type="compositionally biased region" description="Polar residues" evidence="14">
    <location>
        <begin position="1977"/>
        <end position="1988"/>
    </location>
</feature>
<evidence type="ECO:0000256" key="12">
    <source>
        <dbReference type="ARBA" id="ARBA00023204"/>
    </source>
</evidence>
<evidence type="ECO:0000256" key="7">
    <source>
        <dbReference type="ARBA" id="ARBA00022679"/>
    </source>
</evidence>
<dbReference type="EMBL" id="DS985242">
    <property type="protein sequence ID" value="EDV28309.1"/>
    <property type="molecule type" value="Genomic_DNA"/>
</dbReference>
<dbReference type="PANTHER" id="PTHR11139:SF68">
    <property type="entry name" value="DNA-DEPENDENT PROTEIN KINASE CATALYTIC SUBUNIT"/>
    <property type="match status" value="1"/>
</dbReference>
<evidence type="ECO:0000259" key="16">
    <source>
        <dbReference type="PROSITE" id="PS51189"/>
    </source>
</evidence>
<evidence type="ECO:0000256" key="13">
    <source>
        <dbReference type="ARBA" id="ARBA00023242"/>
    </source>
</evidence>
<dbReference type="OrthoDB" id="431717at2759"/>
<dbReference type="InterPro" id="IPR046803">
    <property type="entry name" value="DNAPKcs_CC1-2"/>
</dbReference>
<dbReference type="HOGENOM" id="CLU_224534_0_0_1"/>
<dbReference type="SUPFAM" id="SSF48371">
    <property type="entry name" value="ARM repeat"/>
    <property type="match status" value="3"/>
</dbReference>
<dbReference type="PhylomeDB" id="B3RQ94"/>
<dbReference type="Pfam" id="PF00454">
    <property type="entry name" value="PI3_PI4_kinase"/>
    <property type="match status" value="1"/>
</dbReference>
<feature type="domain" description="FATC" evidence="17">
    <location>
        <begin position="4010"/>
        <end position="4042"/>
    </location>
</feature>
<dbReference type="GO" id="GO:0006303">
    <property type="term" value="P:double-strand break repair via nonhomologous end joining"/>
    <property type="evidence" value="ECO:0007669"/>
    <property type="project" value="InterPro"/>
</dbReference>
<dbReference type="GO" id="GO:0005730">
    <property type="term" value="C:nucleolus"/>
    <property type="evidence" value="ECO:0007669"/>
    <property type="project" value="UniProtKB-SubCell"/>
</dbReference>
<dbReference type="Pfam" id="PF08163">
    <property type="entry name" value="DNAPKcs_CC3"/>
    <property type="match status" value="1"/>
</dbReference>
<dbReference type="STRING" id="10228.B3RQ94"/>
<dbReference type="InterPro" id="IPR036940">
    <property type="entry name" value="PI3/4_kinase_cat_sf"/>
</dbReference>
<name>B3RQ94_TRIAD</name>
<dbReference type="InterPro" id="IPR011989">
    <property type="entry name" value="ARM-like"/>
</dbReference>
<dbReference type="CDD" id="cd05172">
    <property type="entry name" value="PIKKc_DNA-PK"/>
    <property type="match status" value="1"/>
</dbReference>
<evidence type="ECO:0000256" key="10">
    <source>
        <dbReference type="ARBA" id="ARBA00022777"/>
    </source>
</evidence>
<dbReference type="InterPro" id="IPR000403">
    <property type="entry name" value="PI3/4_kinase_cat_dom"/>
</dbReference>
<dbReference type="PROSITE" id="PS50290">
    <property type="entry name" value="PI3_4_KINASE_3"/>
    <property type="match status" value="1"/>
</dbReference>
<keyword evidence="5" id="KW-0723">Serine/threonine-protein kinase</keyword>
<dbReference type="FunCoup" id="B3RQ94">
    <property type="interactions" value="1963"/>
</dbReference>
<evidence type="ECO:0000256" key="1">
    <source>
        <dbReference type="ARBA" id="ARBA00004604"/>
    </source>
</evidence>
<dbReference type="SUPFAM" id="SSF56112">
    <property type="entry name" value="Protein kinase-like (PK-like)"/>
    <property type="match status" value="1"/>
</dbReference>
<dbReference type="Gene3D" id="1.10.1070.11">
    <property type="entry name" value="Phosphatidylinositol 3-/4-kinase, catalytic domain"/>
    <property type="match status" value="1"/>
</dbReference>
<keyword evidence="19" id="KW-1185">Reference proteome</keyword>
<dbReference type="OMA" id="PSPMCRE"/>
<dbReference type="InterPro" id="IPR018936">
    <property type="entry name" value="PI3/4_kinase_CS"/>
</dbReference>
<dbReference type="InterPro" id="IPR037706">
    <property type="entry name" value="DNA-PK_dom"/>
</dbReference>
<dbReference type="PROSITE" id="PS51190">
    <property type="entry name" value="FATC"/>
    <property type="match status" value="1"/>
</dbReference>
<dbReference type="GeneID" id="6750836"/>
<feature type="domain" description="PI3K/PI4K catalytic" evidence="15">
    <location>
        <begin position="3642"/>
        <end position="3974"/>
    </location>
</feature>
<evidence type="ECO:0000256" key="4">
    <source>
        <dbReference type="ARBA" id="ARBA00018077"/>
    </source>
</evidence>
<dbReference type="eggNOG" id="KOG0891">
    <property type="taxonomic scope" value="Eukaryota"/>
</dbReference>
<evidence type="ECO:0000256" key="11">
    <source>
        <dbReference type="ARBA" id="ARBA00022840"/>
    </source>
</evidence>
<dbReference type="FunFam" id="1.10.1070.11:FF:000018">
    <property type="entry name" value="DNA-dependent protein kinase catalytic subunit"/>
    <property type="match status" value="1"/>
</dbReference>
<evidence type="ECO:0000256" key="2">
    <source>
        <dbReference type="ARBA" id="ARBA00011031"/>
    </source>
</evidence>
<feature type="compositionally biased region" description="Low complexity" evidence="14">
    <location>
        <begin position="2641"/>
        <end position="2654"/>
    </location>
</feature>
<keyword evidence="11" id="KW-0067">ATP-binding</keyword>
<feature type="region of interest" description="Disordered" evidence="14">
    <location>
        <begin position="1977"/>
        <end position="1998"/>
    </location>
</feature>
<dbReference type="PROSITE" id="PS00916">
    <property type="entry name" value="PI3_4_KINASE_2"/>
    <property type="match status" value="1"/>
</dbReference>
<keyword evidence="13" id="KW-0539">Nucleus</keyword>
<keyword evidence="9" id="KW-0227">DNA damage</keyword>
<evidence type="ECO:0000256" key="8">
    <source>
        <dbReference type="ARBA" id="ARBA00022741"/>
    </source>
</evidence>
<dbReference type="GO" id="GO:0006302">
    <property type="term" value="P:double-strand break repair"/>
    <property type="evidence" value="ECO:0000318"/>
    <property type="project" value="GO_Central"/>
</dbReference>
<keyword evidence="12" id="KW-0234">DNA repair</keyword>
<keyword evidence="10" id="KW-0418">Kinase</keyword>
<dbReference type="KEGG" id="tad:TRIADDRAFT_20924"/>
<dbReference type="SMART" id="SM01343">
    <property type="entry name" value="FATC"/>
    <property type="match status" value="1"/>
</dbReference>
<dbReference type="GO" id="GO:0004677">
    <property type="term" value="F:DNA-dependent protein kinase activity"/>
    <property type="evidence" value="ECO:0007669"/>
    <property type="project" value="InterPro"/>
</dbReference>
<dbReference type="InParanoid" id="B3RQ94"/>
<dbReference type="Pfam" id="PF02260">
    <property type="entry name" value="FATC"/>
    <property type="match status" value="1"/>
</dbReference>
<keyword evidence="7" id="KW-0808">Transferase</keyword>
<dbReference type="Gene3D" id="3.30.1010.10">
    <property type="entry name" value="Phosphatidylinositol 3-kinase Catalytic Subunit, Chain A, domain 4"/>
    <property type="match status" value="1"/>
</dbReference>
<evidence type="ECO:0000256" key="5">
    <source>
        <dbReference type="ARBA" id="ARBA00022527"/>
    </source>
</evidence>
<dbReference type="InterPro" id="IPR016024">
    <property type="entry name" value="ARM-type_fold"/>
</dbReference>
<evidence type="ECO:0000313" key="18">
    <source>
        <dbReference type="EMBL" id="EDV28309.1"/>
    </source>
</evidence>
<dbReference type="Gene3D" id="1.25.10.10">
    <property type="entry name" value="Leucine-rich Repeat Variant"/>
    <property type="match status" value="1"/>
</dbReference>
<protein>
    <recommendedName>
        <fullName evidence="4">DNA-dependent protein kinase catalytic subunit</fullName>
        <ecNumber evidence="3">2.7.11.1</ecNumber>
    </recommendedName>
</protein>
<dbReference type="InterPro" id="IPR012582">
    <property type="entry name" value="DNAPKcs_CC3"/>
</dbReference>
<dbReference type="GO" id="GO:0000723">
    <property type="term" value="P:telomere maintenance"/>
    <property type="evidence" value="ECO:0000318"/>
    <property type="project" value="GO_Central"/>
</dbReference>
<gene>
    <name evidence="18" type="ORF">TRIADDRAFT_20924</name>
</gene>
<dbReference type="InterPro" id="IPR011009">
    <property type="entry name" value="Kinase-like_dom_sf"/>
</dbReference>
<feature type="domain" description="FAT" evidence="16">
    <location>
        <begin position="2800"/>
        <end position="3445"/>
    </location>
</feature>
<evidence type="ECO:0000256" key="3">
    <source>
        <dbReference type="ARBA" id="ARBA00012513"/>
    </source>
</evidence>
<evidence type="ECO:0000259" key="15">
    <source>
        <dbReference type="PROSITE" id="PS50290"/>
    </source>
</evidence>
<reference evidence="18 19" key="1">
    <citation type="journal article" date="2008" name="Nature">
        <title>The Trichoplax genome and the nature of placozoans.</title>
        <authorList>
            <person name="Srivastava M."/>
            <person name="Begovic E."/>
            <person name="Chapman J."/>
            <person name="Putnam N.H."/>
            <person name="Hellsten U."/>
            <person name="Kawashima T."/>
            <person name="Kuo A."/>
            <person name="Mitros T."/>
            <person name="Salamov A."/>
            <person name="Carpenter M.L."/>
            <person name="Signorovitch A.Y."/>
            <person name="Moreno M.A."/>
            <person name="Kamm K."/>
            <person name="Grimwood J."/>
            <person name="Schmutz J."/>
            <person name="Shapiro H."/>
            <person name="Grigoriev I.V."/>
            <person name="Buss L.W."/>
            <person name="Schierwater B."/>
            <person name="Dellaporta S.L."/>
            <person name="Rokhsar D.S."/>
        </authorList>
    </citation>
    <scope>NUCLEOTIDE SEQUENCE [LARGE SCALE GENOMIC DNA]</scope>
    <source>
        <strain evidence="18 19">Grell-BS-1999</strain>
    </source>
</reference>
<dbReference type="PROSITE" id="PS51189">
    <property type="entry name" value="FAT"/>
    <property type="match status" value="1"/>
</dbReference>
<evidence type="ECO:0000313" key="19">
    <source>
        <dbReference type="Proteomes" id="UP000009022"/>
    </source>
</evidence>
<dbReference type="InterPro" id="IPR003151">
    <property type="entry name" value="PIK-rel_kinase_FAT"/>
</dbReference>
<dbReference type="EC" id="2.7.11.1" evidence="3"/>
<dbReference type="InterPro" id="IPR014009">
    <property type="entry name" value="PIK_FAT"/>
</dbReference>
<dbReference type="GO" id="GO:0004674">
    <property type="term" value="F:protein serine/threonine kinase activity"/>
    <property type="evidence" value="ECO:0000318"/>
    <property type="project" value="GO_Central"/>
</dbReference>
<dbReference type="RefSeq" id="XP_002110143.1">
    <property type="nucleotide sequence ID" value="XM_002110107.1"/>
</dbReference>
<dbReference type="FunFam" id="3.30.1010.10:FF:000053">
    <property type="entry name" value="DNA-dependent protein kinase catalytic subunit"/>
    <property type="match status" value="1"/>
</dbReference>
<dbReference type="InterPro" id="IPR045581">
    <property type="entry name" value="DNAPKcs_CC5"/>
</dbReference>
<dbReference type="InterPro" id="IPR046804">
    <property type="entry name" value="DNA-PKcs_N"/>
</dbReference>
<keyword evidence="6" id="KW-0597">Phosphoprotein</keyword>
<dbReference type="PANTHER" id="PTHR11139">
    <property type="entry name" value="ATAXIA TELANGIECTASIA MUTATED ATM -RELATED"/>
    <property type="match status" value="1"/>
</dbReference>
<dbReference type="Pfam" id="PF02259">
    <property type="entry name" value="FAT"/>
    <property type="match status" value="1"/>
</dbReference>
<accession>B3RQ94</accession>
<keyword evidence="8" id="KW-0547">Nucleotide-binding</keyword>
<dbReference type="GO" id="GO:0005524">
    <property type="term" value="F:ATP binding"/>
    <property type="evidence" value="ECO:0007669"/>
    <property type="project" value="UniProtKB-KW"/>
</dbReference>
<dbReference type="Pfam" id="PF20500">
    <property type="entry name" value="DNA-PKcs_N"/>
    <property type="match status" value="1"/>
</dbReference>
<sequence>SALFGQDYGVVTFLRKSIGLDDLDKCKEDLLKLITAYMEKIGGKISPYAVQIKDVCISLFTRDKAARVKNATFPPLLQLLSSKLHSSVVEELAISKLVDKFNLFISSYAYVVKSGMYSLLGTIAEKFPEYIMPHAQQLLTIYLNTLKSQMTGKNTKLDMPVIYGCLRGLTSYLYNFTQSVEEGKYFSLLPIKHNVDYIIVISQYTDSFLLKKNIAGLNLIAKHAAQFCDYISREAEALYEVIYRWCRHRNRDIRAAAFHALEEIMKQVSISYVDNQTINNFTNLFFLKKFRSIIDSGSSDAKELAIAIRGYGYFAAPCKTLLKKDDVRFMTMDLLQRSEQLFFMYVEYFKDKIQYLPSFLEAFASILNILDEVNDTFTRSLEKLTIVLFENFPYVINELHSLCYKSLFELLLALHSKGAALKNFLSRVVYQGLIRTCSHPVYVETDSDLNISQDSVILETGPRISYKDYISLWKNLIQATEIKVDLTIIYHSSFHREHIIYVQRSLYNELLHSLQRILLKLDLTSSQQTTIEEETQSSEGTSNPVAGLKPNVPKDFQVFINIVDFTKALLPTTRTEFFLPWIFPFGKNLVLLSTRLPLVSGFYKLLEICMTISSSLSYFEVIITFTDKDKAESIDKYLCYLLYYKFYKEVLVRLKQYKDDLHVSCLSLILALPYQLIQDDMALIIPAIKVSMNIGLSYLPLANAAIDALERWSSDLPQNIIGPYFSDILPCFDDYLKSSADDTTETLVEDSSKALKARTGKAKKLPVKVVNPTGGSKDSPLAQVRLRIVQLLGRLGGNTNSLVIRKGNDDGSSQAVAWDNHKRLPFAIPFQDMKPIIHLDPFLPRVVELATSSSDRQTKIAACELLHALVLYMIGRGAQQPGGTGSVTNYGNLYKKIFPAILTLASDVEQVSQQLFQPLVYQLIHWFTGNSNYESVETIALLNALLDGVIHSTDSALRDFCAKSLREYLHWSIKQTTKKQQEKTSNNAKSLLKRLYSLASHPSAIKRLGAALAFNNIYVVLREESTLVDTFIFEILVNYVNSLALSHTDEKSLGTQEQLSKALAHIERIIKAKASTLNKESKNRRTPTGFMTKTVTLHHVVNWLVRQCGRPQTACRHQCMQLVYGLAPQLSGVSTIQDWVKTIIGSSSVTFFITRFEGGGSKYGIGRYQTALDISDTFNLRSMKNWYDYFLAALDCYSWVFSEKMMSPEQIIDKAQLGSCKIFGSIEFFLSKLCLHSLDETVKLLYSKSTLQLFTPREIEEYNMCKCTTIVRLINFLAVLLQMSPTSIIEGIPRQIWSQNLFEMIFLCILTPHQLGFNVGDIEVLEKLPQQDICGLFQMKLPKDKRELMIITLKELLSRNRFEHVKSYNLPDLLPIRFDRDNELNIDFERLTFLIKGYKQLLTMGILKTTPADHKDLIEKIMKSVVDCFRGREMNGDRTALSPAQQKVAAELLDLAFELNETIDIFFRYLLDETKLYGDSNSATATLGMTLYYTFNSNINAFLAKVSNQCLPMILDLAASKSFMISGILSGLLDFILRDRGLRQSKGIHISKKILSSWNSLKCWWLTPDAQDLLQISVNILNKCLTLDPQFTTQSNDSSFETVFNFFLSLLSGTSTSLAFKKYVLDLLHFFLVSSDKRIRELRSHLDRMIVDKFPLKSAEFVVGSPDYNDYVACIDKLLANLIKSGNLMLLEVLISVMCREKKHAYEEQIQKSLLLFISSLIPKDALGALDVPFKMFVNDKSYRPDIRRAAIERVCLPMLQKASLKITKDFYVSHIKEIMDIIEAKLVKTADLENQLISKLGSYKLMKLMYSKLSKQDVNTAESSIVKAYTGRPTEDGKEITKSITKAAHACKSDDLRGETRSVELHRQCCCAAYNALISVISSTQTEMKFYTVFLFTENVARKQLLWENLIDMEREYAFEIELSYQDKQKTTFRSLREQSRSSVSMAPSYHLPSQYLADSSLNEEISQFDFNSSTVQGYSENNSIKQIPTRETGDSEKFADEELELDDLNKHECMEALLTLLDHMAVNKINPAIEKDTTPSEMPSWMVALRKKASDHTTNRNIKLFIAKLIINRPKIFRPYAKFWLVPLIQLIIEGKESDGIHYFIVDLMIVLLSWADVAIPKDVDEILQANRLMEFLMRNAFYPNRSVLRNNIEIIKTAVELWKNHIEIPYRIIYKNFSNPDKDKKDNSTGIQCLGLVVANGLSPYRYDVEVDEMLYYRALAENLQFKYKEVYEAVAEVLGMIMKHLASVKKETEGPIFDYVTQHLSSMVSAGRMDVARFILCLYRVQLHYPIIADRFVNKVLFLMPSLYGEFKTKCLEIILARADHIKELYTELRNKGLKDMLLHRDESKQQVSLDLVRAMLKNLDISQILYLAELVATFKTNPSAACRQKMYGIFMWIYDTFRQEIDKNDETKQLINFCKDQLLQGLNDSSEENRLQLINFWSNNNRLPSGTLERLSSVLYALYSPNAESEFLSYSTNLILELTSRSPDYKLSIFDRPLSECKFHDYNVNYSWQYRHAMMTPLFAATQLGSQGSMASFSLSGSSSTDEHLLRATQSTNLQFTPTQDTDARNWLDPSSVDKSIQSYAAFLQQSLSSTSSETSSTLLFLSSKSPRQRPLQMKPLSKDFGQQKLSSETASQPQSQSVSQPSSSLNHLRRRYIKSEMANNAFYAKRERRKKQLREQQKIARENKVVMYRKYRDGELPDIQIKHSELIAPFQALAQLDNTIARMLFASLFHGIFSQIEENFNDEDAAETKAEIKASLSNIVKKSKHYFPPLIACVQDICYQQKELSIQSSFASVASLASSQQPIGILLLEKQIMHLDTEEPPSKRIKTSSASEATSNWIELSKLYKSIGYYDVLRGIFSGHLGTKDITQRALEAESRHDYAAAVKYYNQAMDCSSWPDGEPQAEEEDLWEISRLECLYNLTQWDKLEYLSLVNVDNNDPPSFDKIWEDNYYQENYLPLFLKSKAKVMCENDLAGSDHFIQYLNKSLANDEHLSVLENRHCDCLALIHVLLEKYDRARYYLDFSIQKFLQDWSALDSTLSYSRASKLQSLQTLTEMQEFLQFMDDGRNFESVTPVLSLISKWSTRFPNEVIDPINVWDDVIVNRLSYINAYISYCYGYLNDSMEIDGEDRVIYTFPVLKKRIAEEEVSLYLKLADTARLQSNYPVAIKHLRQTLYHINQVNELLTVKWTHIYTKVHCDKSLLTPPDERLKTLLTANSQFGIASHYPMLAYKYYYLTFHLSVILENTTLMREHLLLRSRLLDMTSKILAESGNILSRIHKIRVNIADILYQSFVNQLCFIYSLNSSYIEAMMMMVNFCDDILRHEEDGQANQPKGLIDTKIFPEVIIRYTLEAMAYNSMDARQRFPRLLQIVERNPNTIDGFMRKSSAIPSWMFIGWISQMMAILDKPEARAVQEILFRIADEYPQAIIYAFKVSNEQYTFEETSVGRQNKTAVSKLSSKLQLPLIESFVRALEQLSQPDLVFKDWVDEVKGLKKKSGSIAESIRICYQKLRDGLLVDASNESEAASSLTSGELIEFGSHKRRFIQHFGKVIEQYFGKDGSKLQSMKASDFEKIASRLIQEISGKIKNRPENLKEYCPWLSNFQAANFTYSIEVPGQYTGRSKPLPEYHLKIASFGERLLVLKSIRKPLRLTIHGDDEKEYLFLVKCGEDLRLDQRIEQLFCVMNEILAQDSICSQQDLRLRTYQVIPITQRLGLIEWMKNTITLKEFVTDAMEDHEKQHYLSSQNSPHKLYSKWLGKFGSAGDPFYMYQSMYRKAKRSEVENHFKFRENSVPWDLLRRGFVALSASSEAYLMLRSHFARTHATVSICHYLLGIGDRHLSNFMIDRLTGGMIGIDFGHAFGSATQFLPLPELMPFRLTRQMLNLMLPLRENGQLKCSMVHTLRALRNKPDLLVNTMDVFIKEPSLDWQNFANRQNAKQGLKTESDDFSWYPREKVTFAKRKLKGANPAFVTRDELRLCHHLSILESFALGDKQYNERARMPADNLSVEDQVTCLIDQATDPNILGRTWQGWEPWM</sequence>
<comment type="similarity">
    <text evidence="2">Belongs to the PI3/PI4-kinase family.</text>
</comment>
<organism evidence="18 19">
    <name type="scientific">Trichoplax adhaerens</name>
    <name type="common">Trichoplax reptans</name>
    <dbReference type="NCBI Taxonomy" id="10228"/>
    <lineage>
        <taxon>Eukaryota</taxon>
        <taxon>Metazoa</taxon>
        <taxon>Placozoa</taxon>
        <taxon>Uniplacotomia</taxon>
        <taxon>Trichoplacea</taxon>
        <taxon>Trichoplacidae</taxon>
        <taxon>Trichoplax</taxon>
    </lineage>
</organism>
<evidence type="ECO:0000256" key="6">
    <source>
        <dbReference type="ARBA" id="ARBA00022553"/>
    </source>
</evidence>
<feature type="region of interest" description="Disordered" evidence="14">
    <location>
        <begin position="2629"/>
        <end position="2656"/>
    </location>
</feature>
<dbReference type="SMART" id="SM00146">
    <property type="entry name" value="PI3Kc"/>
    <property type="match status" value="1"/>
</dbReference>
<dbReference type="Proteomes" id="UP000009022">
    <property type="component" value="Unassembled WGS sequence"/>
</dbReference>
<feature type="non-terminal residue" evidence="18">
    <location>
        <position position="1"/>
    </location>
</feature>
<dbReference type="Pfam" id="PF20502">
    <property type="entry name" value="DNAPKcs_CC1-2"/>
    <property type="match status" value="1"/>
</dbReference>
<proteinExistence type="inferred from homology"/>